<dbReference type="GO" id="GO:0016151">
    <property type="term" value="F:nickel cation binding"/>
    <property type="evidence" value="ECO:0007669"/>
    <property type="project" value="UniProtKB-UniRule"/>
</dbReference>
<accession>A0A844BKN4</accession>
<keyword evidence="3" id="KW-0996">Nickel insertion</keyword>
<evidence type="ECO:0000256" key="3">
    <source>
        <dbReference type="HAMAP-Rule" id="MF_01384"/>
    </source>
</evidence>
<dbReference type="Pfam" id="PF01774">
    <property type="entry name" value="UreD"/>
    <property type="match status" value="1"/>
</dbReference>
<evidence type="ECO:0000256" key="2">
    <source>
        <dbReference type="ARBA" id="ARBA00023186"/>
    </source>
</evidence>
<keyword evidence="3" id="KW-0963">Cytoplasm</keyword>
<dbReference type="OrthoDB" id="9798842at2"/>
<sequence>MCAESHAFRPDSAENLCISPGDARQDVRRDRVSGGRQINCLATGRAAVTVTAQPRAAGHVRLSAGPGPRGSAIARLRQSGAFKALFPRPRDGALDAILVNTAGGITGGDRFEADIQAEPGSHLRVTTQAAERAYRAQPGERGRVTNRLGVAPGARLDWLPQETILYDGAALDRRLVADLAPDARLLLVEPLVFGRAAMGEVLRAVSFRDRIEIRRAGAPLYLDALRFEGDLAAHLARPAVASGAGAMASVILVAPEAEAHLAPLRALMPATGGVSLIGADLLALRLLAPDSFALRRVLVPVLGRLTDGSLPRSWMT</sequence>
<name>A0A844BKN4_9RHOB</name>
<dbReference type="AlphaFoldDB" id="A0A844BKN4"/>
<dbReference type="PANTHER" id="PTHR33643">
    <property type="entry name" value="UREASE ACCESSORY PROTEIN D"/>
    <property type="match status" value="1"/>
</dbReference>
<comment type="similarity">
    <text evidence="1 3">Belongs to the UreD family.</text>
</comment>
<dbReference type="EMBL" id="WJPO01000016">
    <property type="protein sequence ID" value="MRH21513.1"/>
    <property type="molecule type" value="Genomic_DNA"/>
</dbReference>
<dbReference type="InterPro" id="IPR002669">
    <property type="entry name" value="UreD"/>
</dbReference>
<protein>
    <recommendedName>
        <fullName evidence="3">Urease accessory protein UreD</fullName>
    </recommendedName>
</protein>
<reference evidence="4 5" key="1">
    <citation type="submission" date="2019-11" db="EMBL/GenBank/DDBJ databases">
        <title>Draft Whole-Genome sequence of the marine photosynthetic bacterium Rhodovulum strictum DSM 11289.</title>
        <authorList>
            <person name="Kyndt J.A."/>
            <person name="Meyer T.E."/>
        </authorList>
    </citation>
    <scope>NUCLEOTIDE SEQUENCE [LARGE SCALE GENOMIC DNA]</scope>
    <source>
        <strain evidence="4 5">DSM 11289</strain>
    </source>
</reference>
<dbReference type="GO" id="GO:0005737">
    <property type="term" value="C:cytoplasm"/>
    <property type="evidence" value="ECO:0007669"/>
    <property type="project" value="UniProtKB-SubCell"/>
</dbReference>
<dbReference type="HAMAP" id="MF_01384">
    <property type="entry name" value="UreD"/>
    <property type="match status" value="1"/>
</dbReference>
<organism evidence="4 5">
    <name type="scientific">Rhodovulum strictum</name>
    <dbReference type="NCBI Taxonomy" id="58314"/>
    <lineage>
        <taxon>Bacteria</taxon>
        <taxon>Pseudomonadati</taxon>
        <taxon>Pseudomonadota</taxon>
        <taxon>Alphaproteobacteria</taxon>
        <taxon>Rhodobacterales</taxon>
        <taxon>Paracoccaceae</taxon>
        <taxon>Rhodovulum</taxon>
    </lineage>
</organism>
<dbReference type="Proteomes" id="UP000466730">
    <property type="component" value="Unassembled WGS sequence"/>
</dbReference>
<evidence type="ECO:0000313" key="4">
    <source>
        <dbReference type="EMBL" id="MRH21513.1"/>
    </source>
</evidence>
<dbReference type="PANTHER" id="PTHR33643:SF1">
    <property type="entry name" value="UREASE ACCESSORY PROTEIN D"/>
    <property type="match status" value="1"/>
</dbReference>
<keyword evidence="5" id="KW-1185">Reference proteome</keyword>
<comment type="subunit">
    <text evidence="3">UreD, UreF and UreG form a complex that acts as a GTP-hydrolysis-dependent molecular chaperone, activating the urease apoprotein by helping to assemble the nickel containing metallocenter of UreC. The UreE protein probably delivers the nickel.</text>
</comment>
<comment type="caution">
    <text evidence="4">The sequence shown here is derived from an EMBL/GenBank/DDBJ whole genome shotgun (WGS) entry which is preliminary data.</text>
</comment>
<comment type="function">
    <text evidence="3">Required for maturation of urease via the functional incorporation of the urease nickel metallocenter.</text>
</comment>
<proteinExistence type="inferred from homology"/>
<keyword evidence="2 3" id="KW-0143">Chaperone</keyword>
<evidence type="ECO:0000256" key="1">
    <source>
        <dbReference type="ARBA" id="ARBA00007177"/>
    </source>
</evidence>
<evidence type="ECO:0000313" key="5">
    <source>
        <dbReference type="Proteomes" id="UP000466730"/>
    </source>
</evidence>
<comment type="subcellular location">
    <subcellularLocation>
        <location evidence="3">Cytoplasm</location>
    </subcellularLocation>
</comment>
<gene>
    <name evidence="3" type="primary">ureD</name>
    <name evidence="4" type="ORF">GH815_10955</name>
</gene>